<dbReference type="PIRSF" id="PIRSF028744">
    <property type="entry name" value="Addict_mod_HI1419"/>
    <property type="match status" value="1"/>
</dbReference>
<keyword evidence="2" id="KW-1185">Reference proteome</keyword>
<dbReference type="PANTHER" id="PTHR41791">
    <property type="entry name" value="SSL7039 PROTEIN"/>
    <property type="match status" value="1"/>
</dbReference>
<evidence type="ECO:0000313" key="2">
    <source>
        <dbReference type="Proteomes" id="UP000248863"/>
    </source>
</evidence>
<dbReference type="InterPro" id="IPR014056">
    <property type="entry name" value="TypeIITA-like_toxin_pred"/>
</dbReference>
<gene>
    <name evidence="1" type="ORF">CH338_02165</name>
</gene>
<evidence type="ECO:0000313" key="1">
    <source>
        <dbReference type="EMBL" id="RAI41776.1"/>
    </source>
</evidence>
<sequence length="100" mass="11098">MTEVYQTEAFSRWLRGLRDVKARQKIVVRLMRLADGNPGDVAAVGSGICELRVHHGPGYRVYYAQRGDAFVVLCGGDKSSQSRDIETARLALTDLEKDDA</sequence>
<dbReference type="OrthoDB" id="5296237at2"/>
<reference evidence="1 2" key="1">
    <citation type="submission" date="2017-07" db="EMBL/GenBank/DDBJ databases">
        <title>Draft Genome Sequences of Select Purple Nonsulfur Bacteria.</title>
        <authorList>
            <person name="Lasarre B."/>
            <person name="Mckinlay J.B."/>
        </authorList>
    </citation>
    <scope>NUCLEOTIDE SEQUENCE [LARGE SCALE GENOMIC DNA]</scope>
    <source>
        <strain evidence="1 2">DSM 11907</strain>
    </source>
</reference>
<comment type="caution">
    <text evidence="1">The sequence shown here is derived from an EMBL/GenBank/DDBJ whole genome shotgun (WGS) entry which is preliminary data.</text>
</comment>
<dbReference type="InterPro" id="IPR009241">
    <property type="entry name" value="HigB-like"/>
</dbReference>
<protein>
    <recommendedName>
        <fullName evidence="3">Addiction module antitoxin RelB</fullName>
    </recommendedName>
</protein>
<dbReference type="NCBIfam" id="TIGR02683">
    <property type="entry name" value="upstrm_HI1419"/>
    <property type="match status" value="1"/>
</dbReference>
<evidence type="ECO:0008006" key="3">
    <source>
        <dbReference type="Google" id="ProtNLM"/>
    </source>
</evidence>
<dbReference type="AlphaFoldDB" id="A0A327KUM7"/>
<dbReference type="PANTHER" id="PTHR41791:SF1">
    <property type="entry name" value="SSL7039 PROTEIN"/>
    <property type="match status" value="1"/>
</dbReference>
<dbReference type="RefSeq" id="WP_111355395.1">
    <property type="nucleotide sequence ID" value="NZ_NHSK01000124.1"/>
</dbReference>
<dbReference type="EMBL" id="NPEU01000010">
    <property type="protein sequence ID" value="RAI41776.1"/>
    <property type="molecule type" value="Genomic_DNA"/>
</dbReference>
<accession>A0A327KUM7</accession>
<proteinExistence type="predicted"/>
<dbReference type="Proteomes" id="UP000248863">
    <property type="component" value="Unassembled WGS sequence"/>
</dbReference>
<dbReference type="Pfam" id="PF05973">
    <property type="entry name" value="Gp49"/>
    <property type="match status" value="1"/>
</dbReference>
<organism evidence="1 2">
    <name type="scientific">Rhodoplanes elegans</name>
    <dbReference type="NCBI Taxonomy" id="29408"/>
    <lineage>
        <taxon>Bacteria</taxon>
        <taxon>Pseudomonadati</taxon>
        <taxon>Pseudomonadota</taxon>
        <taxon>Alphaproteobacteria</taxon>
        <taxon>Hyphomicrobiales</taxon>
        <taxon>Nitrobacteraceae</taxon>
        <taxon>Rhodoplanes</taxon>
    </lineage>
</organism>
<name>A0A327KUM7_9BRAD</name>